<dbReference type="EMBL" id="LRGB01001969">
    <property type="protein sequence ID" value="KZS09827.1"/>
    <property type="molecule type" value="Genomic_DNA"/>
</dbReference>
<gene>
    <name evidence="1" type="ORF">APZ42_025877</name>
</gene>
<evidence type="ECO:0000313" key="2">
    <source>
        <dbReference type="Proteomes" id="UP000076858"/>
    </source>
</evidence>
<organism evidence="1 2">
    <name type="scientific">Daphnia magna</name>
    <dbReference type="NCBI Taxonomy" id="35525"/>
    <lineage>
        <taxon>Eukaryota</taxon>
        <taxon>Metazoa</taxon>
        <taxon>Ecdysozoa</taxon>
        <taxon>Arthropoda</taxon>
        <taxon>Crustacea</taxon>
        <taxon>Branchiopoda</taxon>
        <taxon>Diplostraca</taxon>
        <taxon>Cladocera</taxon>
        <taxon>Anomopoda</taxon>
        <taxon>Daphniidae</taxon>
        <taxon>Daphnia</taxon>
    </lineage>
</organism>
<comment type="caution">
    <text evidence="1">The sequence shown here is derived from an EMBL/GenBank/DDBJ whole genome shotgun (WGS) entry which is preliminary data.</text>
</comment>
<proteinExistence type="predicted"/>
<sequence length="136" mass="15542">MDSTMLFYCSLRGIVLKFWQSKSNCHDSVFKYWLVKLKLQRILTCNRLAISTELVKWHEFCLGISSLTKSAKYAGSEGKSFLAHSPSRLVSVLFISTLTGNKHRCEPQDYYSLECQPYVIQKIAGLKIFPVIGQRA</sequence>
<dbReference type="Proteomes" id="UP000076858">
    <property type="component" value="Unassembled WGS sequence"/>
</dbReference>
<keyword evidence="2" id="KW-1185">Reference proteome</keyword>
<dbReference type="AlphaFoldDB" id="A0A164SPN6"/>
<protein>
    <submittedName>
        <fullName evidence="1">Uncharacterized protein</fullName>
    </submittedName>
</protein>
<reference evidence="1 2" key="1">
    <citation type="submission" date="2016-03" db="EMBL/GenBank/DDBJ databases">
        <title>EvidentialGene: Evidence-directed Construction of Genes on Genomes.</title>
        <authorList>
            <person name="Gilbert D.G."/>
            <person name="Choi J.-H."/>
            <person name="Mockaitis K."/>
            <person name="Colbourne J."/>
            <person name="Pfrender M."/>
        </authorList>
    </citation>
    <scope>NUCLEOTIDE SEQUENCE [LARGE SCALE GENOMIC DNA]</scope>
    <source>
        <strain evidence="1 2">Xinb3</strain>
        <tissue evidence="1">Complete organism</tissue>
    </source>
</reference>
<accession>A0A164SPN6</accession>
<evidence type="ECO:0000313" key="1">
    <source>
        <dbReference type="EMBL" id="KZS09827.1"/>
    </source>
</evidence>
<name>A0A164SPN6_9CRUS</name>